<dbReference type="SUPFAM" id="SSF49265">
    <property type="entry name" value="Fibronectin type III"/>
    <property type="match status" value="1"/>
</dbReference>
<keyword evidence="3" id="KW-1185">Reference proteome</keyword>
<dbReference type="CDD" id="cd00063">
    <property type="entry name" value="FN3"/>
    <property type="match status" value="1"/>
</dbReference>
<organism evidence="2 3">
    <name type="scientific">Singulisphaera acidiphila (strain ATCC BAA-1392 / DSM 18658 / VKM B-2454 / MOB10)</name>
    <dbReference type="NCBI Taxonomy" id="886293"/>
    <lineage>
        <taxon>Bacteria</taxon>
        <taxon>Pseudomonadati</taxon>
        <taxon>Planctomycetota</taxon>
        <taxon>Planctomycetia</taxon>
        <taxon>Isosphaerales</taxon>
        <taxon>Isosphaeraceae</taxon>
        <taxon>Singulisphaera</taxon>
    </lineage>
</organism>
<protein>
    <recommendedName>
        <fullName evidence="1">Fibronectin type-III domain-containing protein</fullName>
    </recommendedName>
</protein>
<gene>
    <name evidence="2" type="ordered locus">Sinac_0666</name>
</gene>
<dbReference type="SUPFAM" id="SSF51126">
    <property type="entry name" value="Pectin lyase-like"/>
    <property type="match status" value="1"/>
</dbReference>
<dbReference type="HOGENOM" id="CLU_234688_0_0_0"/>
<dbReference type="KEGG" id="saci:Sinac_0666"/>
<reference evidence="2 3" key="1">
    <citation type="submission" date="2012-02" db="EMBL/GenBank/DDBJ databases">
        <title>Complete sequence of chromosome of Singulisphaera acidiphila DSM 18658.</title>
        <authorList>
            <consortium name="US DOE Joint Genome Institute (JGI-PGF)"/>
            <person name="Lucas S."/>
            <person name="Copeland A."/>
            <person name="Lapidus A."/>
            <person name="Glavina del Rio T."/>
            <person name="Dalin E."/>
            <person name="Tice H."/>
            <person name="Bruce D."/>
            <person name="Goodwin L."/>
            <person name="Pitluck S."/>
            <person name="Peters L."/>
            <person name="Ovchinnikova G."/>
            <person name="Chertkov O."/>
            <person name="Kyrpides N."/>
            <person name="Mavromatis K."/>
            <person name="Ivanova N."/>
            <person name="Brettin T."/>
            <person name="Detter J.C."/>
            <person name="Han C."/>
            <person name="Larimer F."/>
            <person name="Land M."/>
            <person name="Hauser L."/>
            <person name="Markowitz V."/>
            <person name="Cheng J.-F."/>
            <person name="Hugenholtz P."/>
            <person name="Woyke T."/>
            <person name="Wu D."/>
            <person name="Tindall B."/>
            <person name="Pomrenke H."/>
            <person name="Brambilla E."/>
            <person name="Klenk H.-P."/>
            <person name="Eisen J.A."/>
        </authorList>
    </citation>
    <scope>NUCLEOTIDE SEQUENCE [LARGE SCALE GENOMIC DNA]</scope>
    <source>
        <strain evidence="3">ATCC BAA-1392 / DSM 18658 / VKM B-2454 / MOB10</strain>
    </source>
</reference>
<feature type="domain" description="Fibronectin type-III" evidence="1">
    <location>
        <begin position="971"/>
        <end position="1065"/>
    </location>
</feature>
<dbReference type="Proteomes" id="UP000010798">
    <property type="component" value="Chromosome"/>
</dbReference>
<proteinExistence type="predicted"/>
<dbReference type="InterPro" id="IPR003961">
    <property type="entry name" value="FN3_dom"/>
</dbReference>
<dbReference type="RefSeq" id="WP_015244261.1">
    <property type="nucleotide sequence ID" value="NC_019892.1"/>
</dbReference>
<dbReference type="PROSITE" id="PS50853">
    <property type="entry name" value="FN3"/>
    <property type="match status" value="1"/>
</dbReference>
<evidence type="ECO:0000259" key="1">
    <source>
        <dbReference type="PROSITE" id="PS50853"/>
    </source>
</evidence>
<name>L0D886_SINAD</name>
<dbReference type="InterPro" id="IPR013783">
    <property type="entry name" value="Ig-like_fold"/>
</dbReference>
<evidence type="ECO:0000313" key="2">
    <source>
        <dbReference type="EMBL" id="AGA25080.1"/>
    </source>
</evidence>
<dbReference type="InterPro" id="IPR011050">
    <property type="entry name" value="Pectin_lyase_fold/virulence"/>
</dbReference>
<dbReference type="eggNOG" id="COG4733">
    <property type="taxonomic scope" value="Bacteria"/>
</dbReference>
<dbReference type="STRING" id="886293.Sinac_0666"/>
<sequence>MRSRTRRFVPGVSEMLESRLLMANGIGAFNEQIASIAQDGSDYVSNRPYNGIDSDGFQDLHFTIVNVPLNKTIRSATITAPGEIWTTGGTNFHFQAYLIRSGTTCNLYVESLFTGTKSYTVTLDYTDNTSSHSSTDDIYGTGPNVQFKRAISPGWPAVQISDLGYGLSSEDLTGPTTAVGADGRLDYRIAINGVIKGYNQQPAGEWSYGNYVVLRNTAGTIVWSSQPSYNFTKPYGSWDAQLIPGNEAGSTNQYILFFQPPATSTPASLGNLYLDVYYTNGMYETAGPLLLGATNLAPAVSQPNTYALTNYAGLSATWQGQITQATAGARVGSVQVAINSLPAGKSVASMVMSNTSGTTWTYNSPTQNISSVGLPLYYSGNSIYFAPNRNDDSSSKLSLRINFSDGTSSYVTFNGGGANLAAYDPAPPLPANPVVVTPSDAPNLQTILNNNRYVKLSSGVYPLTSQLTLNNAVDVIADPGAILSFTTGGAYWFAAITTKASHVHLDGFTVKIADSFNSRDDLFNPSSLIFTDSLTGAMSVDLKFTNLTLTLPYVTANSNQNALVGIRTNPRTSGTIDSVIFNGQAGLIKGGPWVISNNDFTGTPDGTDISATFITREDAHDISFLNNKLHQDSLTGITRRFLYIKQGSNLTVSGNNIYGKLGSLASSPTDPTPDKNFPELILTDNINPYYVGKPASVSTDGYLLKINQLRSQNGDMPLPGHIVSIVDSSYTGSVRWFRIGQVLDKNTYLMLDPLPGNLDKVISINYGYYNNTFDHNTWDLSDSRLSPANIAMSLAGSQFNLKITNNYVKSGKVLSVGNSFTQTYLPGNGPWSTPELREYRAPDIWARTPSYGVTIEGNIFENTKTIEVYMNSDIRSVSALNSNRLWFEGTIARNTWIYTNAYLTQGGSAPPTTAAIRVGDSYYIDTAEYSILIDQNNVQIPQGISTQAILVYNNNISGSPTRLILGAAPVTPATVAANGNTGATRIDISWGSVSGATGYELERSLDGSVGWVRIATLGSAATAFQDSMVIASKAYYYRVRTKTSGGYSPFSSVVYAVAQTTTSPPAPATVLTAVSLNQDGADLTGKSQNAGSNSYQDIHLVLSGLNTGLAITGVDLQASGFHAQYAAPFGSNNTNGNWRAELLRQGLSAIADLYFEPGGAISGSTAFSITVTYAGGSTQSATLYGISVTNASLPMSTLTAVSLNQDGGDLVGQGSASASDGYQDVHLVLNGLNSAFDVASIIIQAPGFDSRYYASPGSDNTSGQWRAELLRQGRSTRGDVYLQAGGAIASTQQFTVTVNYANGSTQTTTMNGITVTNSSLPMPAFTALALNQDGRDLVGKSDHTGPNGYQDVHLLLSGLNTALTVTGVIVQAPGARWEYNAPFDSDNTNGFWRAELLRQGLSPTADLYFEPGGPITSSQQFTVTVRYADNSTRIFTVNGIVVTNSQLPVTPTLTVASLNQDGADLTGKSQNAGSNSYQDIHLVLSGLNTGLAITGVNIQTAGAQWIYNAPFGSNNTNGNWRAELLRQGLSAIADLYFEPGGPISASTSFSVTVTYAGGSTQSATLSGISVTNASLPVSFPTTSLTVASLNQDGADLTGKSQNAGSNSYQDIHLVLSGLNTGLAITGVDLQASGFHAQYAAPFGSNNTNGNWRAELLRQGLSAIADLYFEPGGAISASTAFSITVTYAGGSTQSATFSGISVTNASLPMPTLTAVSLNQDGSDFVGKSGIASPSYTQDVHLVLSGLNTGLTITGVDLQASGFHAEYAAPFGTNNTNGNWRAELLRQGMATTGDLYFEPGGPISGNTAFTVTITYSGGVTQSATFYGISVTNASLPTAQLINYNQDNRDFTGSGNPAAPDGYQDIHFAITGIPTGVSISKVVIFGDGSADLWEYNGLSTSQAIVVDRDVNSSVADLYFQPNRKDRGLRKFYVNIVLSNGTLLRFVVDALVATPQLAKV</sequence>
<evidence type="ECO:0000313" key="3">
    <source>
        <dbReference type="Proteomes" id="UP000010798"/>
    </source>
</evidence>
<dbReference type="EMBL" id="CP003364">
    <property type="protein sequence ID" value="AGA25080.1"/>
    <property type="molecule type" value="Genomic_DNA"/>
</dbReference>
<dbReference type="Gene3D" id="2.60.40.10">
    <property type="entry name" value="Immunoglobulins"/>
    <property type="match status" value="1"/>
</dbReference>
<dbReference type="InterPro" id="IPR036116">
    <property type="entry name" value="FN3_sf"/>
</dbReference>
<accession>L0D886</accession>